<dbReference type="InterPro" id="IPR043502">
    <property type="entry name" value="DNA/RNA_pol_sf"/>
</dbReference>
<evidence type="ECO:0000313" key="3">
    <source>
        <dbReference type="Proteomes" id="UP000596742"/>
    </source>
</evidence>
<sequence length="335" mass="38412">MPFWTGIRKTSVSLKDSDILIQEINTLIEKDAIEPVRQQDAATGFYSTFFLVPKKNGTMRPVINLRPLNRYLKKIHFKMDTLTKVLNLVKIGDWAISLDLSDAYLHIPIFQKHRKFLRFSVQNRCYQWKVLCFGPTSAPRVFTKMVSVVAAFLRTQNVRLVVYLDDWLVVNQSKNQLYQDRKKCLDLLNSLGFLINREKSSLVPTQNLIYLGGQFHLDKGLVCPTQERIDKLNMAILILSSGNAVSAFHFLQLLGIMASCIELIPNARLFMRPVQLHLLSFWRPSCQDLSIKIPVTPHLKSHLSWWKDSANTLRGQYFQLAQTSVTITTDASKTG</sequence>
<dbReference type="OrthoDB" id="6145557at2759"/>
<comment type="caution">
    <text evidence="2">The sequence shown here is derived from an EMBL/GenBank/DDBJ whole genome shotgun (WGS) entry which is preliminary data.</text>
</comment>
<evidence type="ECO:0000259" key="1">
    <source>
        <dbReference type="PROSITE" id="PS50878"/>
    </source>
</evidence>
<dbReference type="PROSITE" id="PS50878">
    <property type="entry name" value="RT_POL"/>
    <property type="match status" value="1"/>
</dbReference>
<dbReference type="SUPFAM" id="SSF56672">
    <property type="entry name" value="DNA/RNA polymerases"/>
    <property type="match status" value="1"/>
</dbReference>
<dbReference type="EMBL" id="UYJE01004430">
    <property type="protein sequence ID" value="VDI27963.1"/>
    <property type="molecule type" value="Genomic_DNA"/>
</dbReference>
<dbReference type="InterPro" id="IPR000477">
    <property type="entry name" value="RT_dom"/>
</dbReference>
<evidence type="ECO:0000313" key="2">
    <source>
        <dbReference type="EMBL" id="VDI27963.1"/>
    </source>
</evidence>
<dbReference type="InterPro" id="IPR043128">
    <property type="entry name" value="Rev_trsase/Diguanyl_cyclase"/>
</dbReference>
<dbReference type="InterPro" id="IPR052055">
    <property type="entry name" value="Hepadnavirus_pol/RT"/>
</dbReference>
<accession>A0A8B6E4B6</accession>
<name>A0A8B6E4B6_MYTGA</name>
<dbReference type="Gene3D" id="3.10.10.10">
    <property type="entry name" value="HIV Type 1 Reverse Transcriptase, subunit A, domain 1"/>
    <property type="match status" value="1"/>
</dbReference>
<feature type="domain" description="Reverse transcriptase" evidence="1">
    <location>
        <begin position="33"/>
        <end position="215"/>
    </location>
</feature>
<reference evidence="2" key="1">
    <citation type="submission" date="2018-11" db="EMBL/GenBank/DDBJ databases">
        <authorList>
            <person name="Alioto T."/>
            <person name="Alioto T."/>
        </authorList>
    </citation>
    <scope>NUCLEOTIDE SEQUENCE</scope>
</reference>
<dbReference type="PANTHER" id="PTHR33050">
    <property type="entry name" value="REVERSE TRANSCRIPTASE DOMAIN-CONTAINING PROTEIN"/>
    <property type="match status" value="1"/>
</dbReference>
<protein>
    <recommendedName>
        <fullName evidence="1">Reverse transcriptase domain-containing protein</fullName>
    </recommendedName>
</protein>
<dbReference type="Proteomes" id="UP000596742">
    <property type="component" value="Unassembled WGS sequence"/>
</dbReference>
<dbReference type="Gene3D" id="3.30.70.270">
    <property type="match status" value="1"/>
</dbReference>
<dbReference type="PANTHER" id="PTHR33050:SF7">
    <property type="entry name" value="RIBONUCLEASE H"/>
    <property type="match status" value="1"/>
</dbReference>
<proteinExistence type="predicted"/>
<organism evidence="2 3">
    <name type="scientific">Mytilus galloprovincialis</name>
    <name type="common">Mediterranean mussel</name>
    <dbReference type="NCBI Taxonomy" id="29158"/>
    <lineage>
        <taxon>Eukaryota</taxon>
        <taxon>Metazoa</taxon>
        <taxon>Spiralia</taxon>
        <taxon>Lophotrochozoa</taxon>
        <taxon>Mollusca</taxon>
        <taxon>Bivalvia</taxon>
        <taxon>Autobranchia</taxon>
        <taxon>Pteriomorphia</taxon>
        <taxon>Mytilida</taxon>
        <taxon>Mytiloidea</taxon>
        <taxon>Mytilidae</taxon>
        <taxon>Mytilinae</taxon>
        <taxon>Mytilus</taxon>
    </lineage>
</organism>
<dbReference type="Pfam" id="PF00078">
    <property type="entry name" value="RVT_1"/>
    <property type="match status" value="1"/>
</dbReference>
<keyword evidence="3" id="KW-1185">Reference proteome</keyword>
<gene>
    <name evidence="2" type="ORF">MGAL_10B054175</name>
</gene>
<dbReference type="AlphaFoldDB" id="A0A8B6E4B6"/>
<dbReference type="CDD" id="cd03714">
    <property type="entry name" value="RT_DIRS1"/>
    <property type="match status" value="1"/>
</dbReference>